<evidence type="ECO:0000256" key="1">
    <source>
        <dbReference type="ARBA" id="ARBA00000085"/>
    </source>
</evidence>
<comment type="subcellular location">
    <subcellularLocation>
        <location evidence="2">Cell membrane</location>
        <topology evidence="2">Multi-pass membrane protein</topology>
    </subcellularLocation>
</comment>
<dbReference type="InterPro" id="IPR050980">
    <property type="entry name" value="2C_sensor_his_kinase"/>
</dbReference>
<feature type="transmembrane region" description="Helical" evidence="10">
    <location>
        <begin position="12"/>
        <end position="30"/>
    </location>
</feature>
<keyword evidence="6" id="KW-0808">Transferase</keyword>
<dbReference type="PANTHER" id="PTHR44936:SF10">
    <property type="entry name" value="SENSOR PROTEIN RSTB"/>
    <property type="match status" value="1"/>
</dbReference>
<feature type="domain" description="Histidine kinase" evidence="11">
    <location>
        <begin position="210"/>
        <end position="408"/>
    </location>
</feature>
<evidence type="ECO:0000256" key="6">
    <source>
        <dbReference type="ARBA" id="ARBA00022679"/>
    </source>
</evidence>
<evidence type="ECO:0000256" key="9">
    <source>
        <dbReference type="ARBA" id="ARBA00022840"/>
    </source>
</evidence>
<dbReference type="AlphaFoldDB" id="A0A5J6LGS8"/>
<keyword evidence="10" id="KW-0472">Membrane</keyword>
<dbReference type="Pfam" id="PF00512">
    <property type="entry name" value="HisKA"/>
    <property type="match status" value="1"/>
</dbReference>
<keyword evidence="7" id="KW-0547">Nucleotide-binding</keyword>
<dbReference type="Gene3D" id="1.10.287.130">
    <property type="match status" value="1"/>
</dbReference>
<dbReference type="Pfam" id="PF02518">
    <property type="entry name" value="HATPase_c"/>
    <property type="match status" value="1"/>
</dbReference>
<dbReference type="SUPFAM" id="SSF47384">
    <property type="entry name" value="Homodimeric domain of signal transducing histidine kinase"/>
    <property type="match status" value="1"/>
</dbReference>
<feature type="transmembrane region" description="Helical" evidence="10">
    <location>
        <begin position="115"/>
        <end position="135"/>
    </location>
</feature>
<gene>
    <name evidence="12" type="ORF">F5I99_15170</name>
</gene>
<dbReference type="RefSeq" id="WP_151057428.1">
    <property type="nucleotide sequence ID" value="NZ_CP044222.1"/>
</dbReference>
<dbReference type="SMART" id="SM00388">
    <property type="entry name" value="HisKA"/>
    <property type="match status" value="1"/>
</dbReference>
<evidence type="ECO:0000256" key="7">
    <source>
        <dbReference type="ARBA" id="ARBA00022741"/>
    </source>
</evidence>
<evidence type="ECO:0000256" key="8">
    <source>
        <dbReference type="ARBA" id="ARBA00022777"/>
    </source>
</evidence>
<evidence type="ECO:0000256" key="10">
    <source>
        <dbReference type="SAM" id="Phobius"/>
    </source>
</evidence>
<dbReference type="GO" id="GO:0005886">
    <property type="term" value="C:plasma membrane"/>
    <property type="evidence" value="ECO:0007669"/>
    <property type="project" value="UniProtKB-SubCell"/>
</dbReference>
<evidence type="ECO:0000256" key="4">
    <source>
        <dbReference type="ARBA" id="ARBA00022475"/>
    </source>
</evidence>
<dbReference type="Gene3D" id="3.30.565.10">
    <property type="entry name" value="Histidine kinase-like ATPase, C-terminal domain"/>
    <property type="match status" value="1"/>
</dbReference>
<dbReference type="Proteomes" id="UP000325606">
    <property type="component" value="Chromosome"/>
</dbReference>
<dbReference type="InterPro" id="IPR004358">
    <property type="entry name" value="Sig_transdc_His_kin-like_C"/>
</dbReference>
<proteinExistence type="predicted"/>
<organism evidence="12 13">
    <name type="scientific">Nitrincola iocasae</name>
    <dbReference type="NCBI Taxonomy" id="2614693"/>
    <lineage>
        <taxon>Bacteria</taxon>
        <taxon>Pseudomonadati</taxon>
        <taxon>Pseudomonadota</taxon>
        <taxon>Gammaproteobacteria</taxon>
        <taxon>Oceanospirillales</taxon>
        <taxon>Oceanospirillaceae</taxon>
        <taxon>Nitrincola</taxon>
    </lineage>
</organism>
<evidence type="ECO:0000256" key="5">
    <source>
        <dbReference type="ARBA" id="ARBA00022553"/>
    </source>
</evidence>
<dbReference type="KEGG" id="nik:F5I99_15170"/>
<dbReference type="SMART" id="SM00387">
    <property type="entry name" value="HATPase_c"/>
    <property type="match status" value="1"/>
</dbReference>
<dbReference type="GO" id="GO:0005524">
    <property type="term" value="F:ATP binding"/>
    <property type="evidence" value="ECO:0007669"/>
    <property type="project" value="UniProtKB-KW"/>
</dbReference>
<dbReference type="PRINTS" id="PR00344">
    <property type="entry name" value="BCTRLSENSOR"/>
</dbReference>
<evidence type="ECO:0000259" key="11">
    <source>
        <dbReference type="PROSITE" id="PS50109"/>
    </source>
</evidence>
<dbReference type="GO" id="GO:0000155">
    <property type="term" value="F:phosphorelay sensor kinase activity"/>
    <property type="evidence" value="ECO:0007669"/>
    <property type="project" value="InterPro"/>
</dbReference>
<dbReference type="InterPro" id="IPR036890">
    <property type="entry name" value="HATPase_C_sf"/>
</dbReference>
<dbReference type="SUPFAM" id="SSF55874">
    <property type="entry name" value="ATPase domain of HSP90 chaperone/DNA topoisomerase II/histidine kinase"/>
    <property type="match status" value="1"/>
</dbReference>
<name>A0A5J6LGS8_9GAMM</name>
<dbReference type="EC" id="2.7.13.3" evidence="3"/>
<keyword evidence="8 12" id="KW-0418">Kinase</keyword>
<dbReference type="InterPro" id="IPR005467">
    <property type="entry name" value="His_kinase_dom"/>
</dbReference>
<dbReference type="InterPro" id="IPR036097">
    <property type="entry name" value="HisK_dim/P_sf"/>
</dbReference>
<keyword evidence="10" id="KW-1133">Transmembrane helix</keyword>
<dbReference type="InterPro" id="IPR003594">
    <property type="entry name" value="HATPase_dom"/>
</dbReference>
<feature type="transmembrane region" description="Helical" evidence="10">
    <location>
        <begin position="155"/>
        <end position="175"/>
    </location>
</feature>
<dbReference type="EMBL" id="CP044222">
    <property type="protein sequence ID" value="QEW07724.1"/>
    <property type="molecule type" value="Genomic_DNA"/>
</dbReference>
<keyword evidence="5" id="KW-0597">Phosphoprotein</keyword>
<keyword evidence="4" id="KW-1003">Cell membrane</keyword>
<comment type="catalytic activity">
    <reaction evidence="1">
        <text>ATP + protein L-histidine = ADP + protein N-phospho-L-histidine.</text>
        <dbReference type="EC" id="2.7.13.3"/>
    </reaction>
</comment>
<dbReference type="PROSITE" id="PS50109">
    <property type="entry name" value="HIS_KIN"/>
    <property type="match status" value="1"/>
</dbReference>
<evidence type="ECO:0000313" key="12">
    <source>
        <dbReference type="EMBL" id="QEW07724.1"/>
    </source>
</evidence>
<accession>A0A5J6LGS8</accession>
<dbReference type="PANTHER" id="PTHR44936">
    <property type="entry name" value="SENSOR PROTEIN CREC"/>
    <property type="match status" value="1"/>
</dbReference>
<dbReference type="CDD" id="cd00082">
    <property type="entry name" value="HisKA"/>
    <property type="match status" value="1"/>
</dbReference>
<keyword evidence="10" id="KW-0812">Transmembrane</keyword>
<feature type="transmembrane region" description="Helical" evidence="10">
    <location>
        <begin position="80"/>
        <end position="106"/>
    </location>
</feature>
<evidence type="ECO:0000313" key="13">
    <source>
        <dbReference type="Proteomes" id="UP000325606"/>
    </source>
</evidence>
<evidence type="ECO:0000256" key="2">
    <source>
        <dbReference type="ARBA" id="ARBA00004651"/>
    </source>
</evidence>
<reference evidence="12 13" key="1">
    <citation type="submission" date="2019-09" db="EMBL/GenBank/DDBJ databases">
        <title>Nitrincola iocasae sp. nov., a bacterium isolated from the sediment collected at a cold seep field in South China Sea.</title>
        <authorList>
            <person name="Zhang H."/>
            <person name="Wang H."/>
            <person name="Li C."/>
        </authorList>
    </citation>
    <scope>NUCLEOTIDE SEQUENCE [LARGE SCALE GENOMIC DNA]</scope>
    <source>
        <strain evidence="12 13">KXZD1103</strain>
    </source>
</reference>
<evidence type="ECO:0000256" key="3">
    <source>
        <dbReference type="ARBA" id="ARBA00012438"/>
    </source>
</evidence>
<keyword evidence="9" id="KW-0067">ATP-binding</keyword>
<protein>
    <recommendedName>
        <fullName evidence="3">histidine kinase</fullName>
        <ecNumber evidence="3">2.7.13.3</ecNumber>
    </recommendedName>
</protein>
<dbReference type="InterPro" id="IPR003661">
    <property type="entry name" value="HisK_dim/P_dom"/>
</dbReference>
<keyword evidence="13" id="KW-1185">Reference proteome</keyword>
<sequence>MNRHQQHLLHLTYIRTLILFVICLALYAGVKLLRLQPDLLMTGTSLVALIALNLTTYMRLHSAWPVFDAELFAQLCADVVIYAALLYQFGGATNPFVFVLLIPLIISATTLPRRLTLLIALLVAGLYTSLLFNHLPLLDFTDAHQHTVVQLFNQHITGLWISFILTVGVISIYVVQMRQTLAERDHDLSAVREQRIHDQQLLALATLAAGTAHELRTPLSTLRVILKDMQSDHPELDEDLSLMLQQVDCCTDKLRNMTEEVASGKPAPIRLDAFLAQVLESWIVMRPQVSYTLQPLQEPVPIINTSVILQQALLNLLNNAADACPDAITISVHYPEADRVTLRIRDHGPGLSPEQLASMGKPFFTTKGGLGIGLFLTTTSLATQDGEVYLYNHPGGGTLTEVTLKTSGSDLQDTEND</sequence>